<dbReference type="Proteomes" id="UP000800303">
    <property type="component" value="Unassembled WGS sequence"/>
</dbReference>
<name>A0ABX0F8R9_9BACL</name>
<evidence type="ECO:0000313" key="2">
    <source>
        <dbReference type="EMBL" id="NGZ77356.1"/>
    </source>
</evidence>
<gene>
    <name evidence="2" type="ORF">GYN08_18870</name>
</gene>
<protein>
    <submittedName>
        <fullName evidence="2">Uncharacterized protein</fullName>
    </submittedName>
</protein>
<keyword evidence="3" id="KW-1185">Reference proteome</keyword>
<feature type="region of interest" description="Disordered" evidence="1">
    <location>
        <begin position="1"/>
        <end position="29"/>
    </location>
</feature>
<reference evidence="2 3" key="1">
    <citation type="submission" date="2020-01" db="EMBL/GenBank/DDBJ databases">
        <title>Polyphasic characterisation and genomic insights into a novel alkali tolerant bacterium VR-M41.</title>
        <authorList>
            <person name="Vemuluri V.R."/>
        </authorList>
    </citation>
    <scope>NUCLEOTIDE SEQUENCE [LARGE SCALE GENOMIC DNA]</scope>
    <source>
        <strain evidence="2 3">VR-M41</strain>
    </source>
</reference>
<sequence length="108" mass="11896">MDAKRRHKEGKNGNSAQIRSFSDSPAGESEKLLPHFGRLGIHKKAKGLYNADVSPFNTTLTWSLRLGGGSLFMGFSKGDRTEKPGLDDARQFIRPFCADKVTYPKPVG</sequence>
<proteinExistence type="predicted"/>
<dbReference type="RefSeq" id="WP_166277587.1">
    <property type="nucleotide sequence ID" value="NZ_JAAFGS010000008.1"/>
</dbReference>
<feature type="compositionally biased region" description="Polar residues" evidence="1">
    <location>
        <begin position="12"/>
        <end position="23"/>
    </location>
</feature>
<accession>A0ABX0F8R9</accession>
<evidence type="ECO:0000256" key="1">
    <source>
        <dbReference type="SAM" id="MobiDB-lite"/>
    </source>
</evidence>
<evidence type="ECO:0000313" key="3">
    <source>
        <dbReference type="Proteomes" id="UP000800303"/>
    </source>
</evidence>
<comment type="caution">
    <text evidence="2">The sequence shown here is derived from an EMBL/GenBank/DDBJ whole genome shotgun (WGS) entry which is preliminary data.</text>
</comment>
<dbReference type="EMBL" id="JAAFGS010000008">
    <property type="protein sequence ID" value="NGZ77356.1"/>
    <property type="molecule type" value="Genomic_DNA"/>
</dbReference>
<organism evidence="2 3">
    <name type="scientific">Saccharibacillus alkalitolerans</name>
    <dbReference type="NCBI Taxonomy" id="2705290"/>
    <lineage>
        <taxon>Bacteria</taxon>
        <taxon>Bacillati</taxon>
        <taxon>Bacillota</taxon>
        <taxon>Bacilli</taxon>
        <taxon>Bacillales</taxon>
        <taxon>Paenibacillaceae</taxon>
        <taxon>Saccharibacillus</taxon>
    </lineage>
</organism>